<organism evidence="2 3">
    <name type="scientific">Myxococcus xanthus</name>
    <dbReference type="NCBI Taxonomy" id="34"/>
    <lineage>
        <taxon>Bacteria</taxon>
        <taxon>Pseudomonadati</taxon>
        <taxon>Myxococcota</taxon>
        <taxon>Myxococcia</taxon>
        <taxon>Myxococcales</taxon>
        <taxon>Cystobacterineae</taxon>
        <taxon>Myxococcaceae</taxon>
        <taxon>Myxococcus</taxon>
    </lineage>
</organism>
<name>A0AAE6KRN9_MYXXA</name>
<dbReference type="InterPro" id="IPR008490">
    <property type="entry name" value="Transposase_InsH_N"/>
</dbReference>
<protein>
    <recommendedName>
        <fullName evidence="1">Transposase InsH N-terminal domain-containing protein</fullName>
    </recommendedName>
</protein>
<proteinExistence type="predicted"/>
<dbReference type="Proteomes" id="UP000320179">
    <property type="component" value="Chromosome"/>
</dbReference>
<accession>A0AAE6KRN9</accession>
<dbReference type="EMBL" id="CP017174">
    <property type="protein sequence ID" value="QDE67315.1"/>
    <property type="molecule type" value="Genomic_DNA"/>
</dbReference>
<dbReference type="AlphaFoldDB" id="A0AAE6KRN9"/>
<dbReference type="Pfam" id="PF05598">
    <property type="entry name" value="DUF772"/>
    <property type="match status" value="1"/>
</dbReference>
<evidence type="ECO:0000313" key="3">
    <source>
        <dbReference type="Proteomes" id="UP000320179"/>
    </source>
</evidence>
<evidence type="ECO:0000259" key="1">
    <source>
        <dbReference type="Pfam" id="PF05598"/>
    </source>
</evidence>
<gene>
    <name evidence="2" type="ORF">BHS09_10110</name>
</gene>
<reference evidence="2 3" key="1">
    <citation type="journal article" date="2019" name="Science">
        <title>Social genes are selection hotspots in kin groups of a soil microbe.</title>
        <authorList>
            <person name="Wielgoss S."/>
            <person name="Wolfensberger R."/>
            <person name="Sun L."/>
            <person name="Fiegna F."/>
            <person name="Velicer G.J."/>
        </authorList>
    </citation>
    <scope>NUCLEOTIDE SEQUENCE [LARGE SCALE GENOMIC DNA]</scope>
    <source>
        <strain evidence="2 3">MC3.5.9c15</strain>
    </source>
</reference>
<evidence type="ECO:0000313" key="2">
    <source>
        <dbReference type="EMBL" id="QDE67315.1"/>
    </source>
</evidence>
<feature type="domain" description="Transposase InsH N-terminal" evidence="1">
    <location>
        <begin position="18"/>
        <end position="52"/>
    </location>
</feature>
<sequence>MYSRMGRPSIPPKQLLKACEQLDYNLLFRWFLNMGLEEASIDHSTFSANRTRLLEHDVARHVFSAVVGQAQRAGLTSSEHFSVDGTLIEAWASMKSFQSKGENKNKEAKLSYCLNGLMANRHGLLIDLRLLEARSAVRRSPSIIHPDEEGPDR</sequence>
<dbReference type="PANTHER" id="PTHR35604">
    <property type="entry name" value="TRANSPOSASE INSH FOR INSERTION SEQUENCE ELEMENT IS5A-RELATED"/>
    <property type="match status" value="1"/>
</dbReference>
<dbReference type="PANTHER" id="PTHR35604:SF2">
    <property type="entry name" value="TRANSPOSASE INSH FOR INSERTION SEQUENCE ELEMENT IS5A-RELATED"/>
    <property type="match status" value="1"/>
</dbReference>